<comment type="caution">
    <text evidence="2">The sequence shown here is derived from an EMBL/GenBank/DDBJ whole genome shotgun (WGS) entry which is preliminary data.</text>
</comment>
<dbReference type="Proteomes" id="UP001558613">
    <property type="component" value="Unassembled WGS sequence"/>
</dbReference>
<protein>
    <submittedName>
        <fullName evidence="2">Uncharacterized protein</fullName>
    </submittedName>
</protein>
<sequence>MPTARSLNIPPVRFLILNKSSISQTALLCKTELMNAGTYKSGHTGGRHVSEECPSSVREAGCGKSDVMPQWGAD</sequence>
<keyword evidence="3" id="KW-1185">Reference proteome</keyword>
<accession>A0ABR3LKG7</accession>
<evidence type="ECO:0000313" key="3">
    <source>
        <dbReference type="Proteomes" id="UP001558613"/>
    </source>
</evidence>
<name>A0ABR3LKG7_9TELE</name>
<feature type="region of interest" description="Disordered" evidence="1">
    <location>
        <begin position="40"/>
        <end position="74"/>
    </location>
</feature>
<reference evidence="2 3" key="1">
    <citation type="submission" date="2023-09" db="EMBL/GenBank/DDBJ databases">
        <authorList>
            <person name="Wang M."/>
        </authorList>
    </citation>
    <scope>NUCLEOTIDE SEQUENCE [LARGE SCALE GENOMIC DNA]</scope>
    <source>
        <strain evidence="2">GT-2023</strain>
        <tissue evidence="2">Liver</tissue>
    </source>
</reference>
<evidence type="ECO:0000313" key="2">
    <source>
        <dbReference type="EMBL" id="KAL1252820.1"/>
    </source>
</evidence>
<dbReference type="EMBL" id="JAYMGO010000021">
    <property type="protein sequence ID" value="KAL1252820.1"/>
    <property type="molecule type" value="Genomic_DNA"/>
</dbReference>
<organism evidence="2 3">
    <name type="scientific">Cirrhinus molitorella</name>
    <name type="common">mud carp</name>
    <dbReference type="NCBI Taxonomy" id="172907"/>
    <lineage>
        <taxon>Eukaryota</taxon>
        <taxon>Metazoa</taxon>
        <taxon>Chordata</taxon>
        <taxon>Craniata</taxon>
        <taxon>Vertebrata</taxon>
        <taxon>Euteleostomi</taxon>
        <taxon>Actinopterygii</taxon>
        <taxon>Neopterygii</taxon>
        <taxon>Teleostei</taxon>
        <taxon>Ostariophysi</taxon>
        <taxon>Cypriniformes</taxon>
        <taxon>Cyprinidae</taxon>
        <taxon>Labeoninae</taxon>
        <taxon>Labeonini</taxon>
        <taxon>Cirrhinus</taxon>
    </lineage>
</organism>
<evidence type="ECO:0000256" key="1">
    <source>
        <dbReference type="SAM" id="MobiDB-lite"/>
    </source>
</evidence>
<proteinExistence type="predicted"/>
<gene>
    <name evidence="2" type="ORF">QQF64_017513</name>
</gene>